<dbReference type="EMBL" id="HADZ01021673">
    <property type="protein sequence ID" value="SBP85614.1"/>
    <property type="molecule type" value="Transcribed_RNA"/>
</dbReference>
<accession>A0A1A8D0T1</accession>
<proteinExistence type="predicted"/>
<feature type="non-terminal residue" evidence="1">
    <location>
        <position position="105"/>
    </location>
</feature>
<reference evidence="1" key="1">
    <citation type="submission" date="2016-05" db="EMBL/GenBank/DDBJ databases">
        <authorList>
            <person name="Lavstsen T."/>
            <person name="Jespersen J.S."/>
        </authorList>
    </citation>
    <scope>NUCLEOTIDE SEQUENCE</scope>
    <source>
        <tissue evidence="1">Brain</tissue>
    </source>
</reference>
<name>A0A1A8D0T1_NOTKA</name>
<dbReference type="AlphaFoldDB" id="A0A1A8D0T1"/>
<sequence>IFSKHNIPLNFNPTAPSDRTWSTQNPNRSSVVWFMQSSVARTVQMFPSGKLNNNYTRAWHNTGEQYEGPCKPSSTLSHTHTRTYIHKHTYTHIHSYMNTHTHTHT</sequence>
<protein>
    <submittedName>
        <fullName evidence="1">Uncharacterized protein</fullName>
    </submittedName>
</protein>
<gene>
    <name evidence="1" type="primary">FP016176.1</name>
</gene>
<reference evidence="1" key="2">
    <citation type="submission" date="2016-06" db="EMBL/GenBank/DDBJ databases">
        <title>The genome of a short-lived fish provides insights into sex chromosome evolution and the genetic control of aging.</title>
        <authorList>
            <person name="Reichwald K."/>
            <person name="Felder M."/>
            <person name="Petzold A."/>
            <person name="Koch P."/>
            <person name="Groth M."/>
            <person name="Platzer M."/>
        </authorList>
    </citation>
    <scope>NUCLEOTIDE SEQUENCE</scope>
    <source>
        <tissue evidence="1">Brain</tissue>
    </source>
</reference>
<evidence type="ECO:0000313" key="1">
    <source>
        <dbReference type="EMBL" id="SBP85614.1"/>
    </source>
</evidence>
<feature type="non-terminal residue" evidence="1">
    <location>
        <position position="1"/>
    </location>
</feature>
<organism evidence="1">
    <name type="scientific">Nothobranchius kadleci</name>
    <name type="common">African annual killifish</name>
    <dbReference type="NCBI Taxonomy" id="1051664"/>
    <lineage>
        <taxon>Eukaryota</taxon>
        <taxon>Metazoa</taxon>
        <taxon>Chordata</taxon>
        <taxon>Craniata</taxon>
        <taxon>Vertebrata</taxon>
        <taxon>Euteleostomi</taxon>
        <taxon>Actinopterygii</taxon>
        <taxon>Neopterygii</taxon>
        <taxon>Teleostei</taxon>
        <taxon>Neoteleostei</taxon>
        <taxon>Acanthomorphata</taxon>
        <taxon>Ovalentaria</taxon>
        <taxon>Atherinomorphae</taxon>
        <taxon>Cyprinodontiformes</taxon>
        <taxon>Nothobranchiidae</taxon>
        <taxon>Nothobranchius</taxon>
    </lineage>
</organism>